<feature type="chain" id="PRO_5026770188" evidence="3">
    <location>
        <begin position="44"/>
        <end position="730"/>
    </location>
</feature>
<accession>A0A6N7Q6Q2</accession>
<gene>
    <name evidence="5" type="ORF">GF068_39605</name>
</gene>
<dbReference type="SUPFAM" id="SSF53300">
    <property type="entry name" value="vWA-like"/>
    <property type="match status" value="1"/>
</dbReference>
<keyword evidence="3" id="KW-0732">Signal</keyword>
<evidence type="ECO:0000313" key="6">
    <source>
        <dbReference type="Proteomes" id="UP000440224"/>
    </source>
</evidence>
<dbReference type="PANTHER" id="PTHR23308">
    <property type="entry name" value="NUCLEAR INHIBITOR OF PROTEIN PHOSPHATASE-1"/>
    <property type="match status" value="1"/>
</dbReference>
<dbReference type="InterPro" id="IPR036465">
    <property type="entry name" value="vWFA_dom_sf"/>
</dbReference>
<dbReference type="Gene3D" id="2.60.200.20">
    <property type="match status" value="1"/>
</dbReference>
<dbReference type="InterPro" id="IPR050923">
    <property type="entry name" value="Cell_Proc_Reg/RNA_Proc"/>
</dbReference>
<dbReference type="SUPFAM" id="SSF49879">
    <property type="entry name" value="SMAD/FHA domain"/>
    <property type="match status" value="1"/>
</dbReference>
<name>A0A6N7Q6Q2_9BACT</name>
<dbReference type="Pfam" id="PF00498">
    <property type="entry name" value="FHA"/>
    <property type="match status" value="1"/>
</dbReference>
<evidence type="ECO:0000256" key="3">
    <source>
        <dbReference type="SAM" id="SignalP"/>
    </source>
</evidence>
<dbReference type="AlphaFoldDB" id="A0A6N7Q6Q2"/>
<keyword evidence="6" id="KW-1185">Reference proteome</keyword>
<keyword evidence="2" id="KW-0472">Membrane</keyword>
<feature type="region of interest" description="Disordered" evidence="1">
    <location>
        <begin position="571"/>
        <end position="593"/>
    </location>
</feature>
<proteinExistence type="predicted"/>
<dbReference type="Proteomes" id="UP000440224">
    <property type="component" value="Unassembled WGS sequence"/>
</dbReference>
<dbReference type="Gene3D" id="3.40.50.410">
    <property type="entry name" value="von Willebrand factor, type A domain"/>
    <property type="match status" value="1"/>
</dbReference>
<feature type="domain" description="FHA" evidence="4">
    <location>
        <begin position="654"/>
        <end position="704"/>
    </location>
</feature>
<dbReference type="PROSITE" id="PS50006">
    <property type="entry name" value="FHA_DOMAIN"/>
    <property type="match status" value="1"/>
</dbReference>
<dbReference type="EMBL" id="WJIE01000023">
    <property type="protein sequence ID" value="MRG97974.1"/>
    <property type="molecule type" value="Genomic_DNA"/>
</dbReference>
<dbReference type="CDD" id="cd00060">
    <property type="entry name" value="FHA"/>
    <property type="match status" value="1"/>
</dbReference>
<dbReference type="RefSeq" id="WP_153824743.1">
    <property type="nucleotide sequence ID" value="NZ_WJIE01000023.1"/>
</dbReference>
<evidence type="ECO:0000256" key="1">
    <source>
        <dbReference type="SAM" id="MobiDB-lite"/>
    </source>
</evidence>
<keyword evidence="2" id="KW-1133">Transmembrane helix</keyword>
<evidence type="ECO:0000313" key="5">
    <source>
        <dbReference type="EMBL" id="MRG97974.1"/>
    </source>
</evidence>
<feature type="signal peptide" evidence="3">
    <location>
        <begin position="1"/>
        <end position="43"/>
    </location>
</feature>
<evidence type="ECO:0000256" key="2">
    <source>
        <dbReference type="SAM" id="Phobius"/>
    </source>
</evidence>
<organism evidence="5 6">
    <name type="scientific">Polyangium spumosum</name>
    <dbReference type="NCBI Taxonomy" id="889282"/>
    <lineage>
        <taxon>Bacteria</taxon>
        <taxon>Pseudomonadati</taxon>
        <taxon>Myxococcota</taxon>
        <taxon>Polyangia</taxon>
        <taxon>Polyangiales</taxon>
        <taxon>Polyangiaceae</taxon>
        <taxon>Polyangium</taxon>
    </lineage>
</organism>
<protein>
    <submittedName>
        <fullName evidence="5">FHA domain-containing protein</fullName>
    </submittedName>
</protein>
<sequence>MNPLPHGAARAGVRSARKNAPLFALPALAALAAILFAAAPTFAAPEAKILRIDPRTSTVDGSPVLTTVIDLVQNKRMSDATRPCAALNGDAFNDCVANAVEQPNALYSSFDFPEKNAILTVVVDGSDTAARFESKARWGESTSQPGVGTAWLILIDAASSMGTRFDEAKAVATAFINAMGPNDIVNVMFFNDKSVVEDSKWVNNKQTALQTITAVPKTFPTQGRTRPLFNIIKTAATDGFKELGNVGSNVVVPMHQAMVVLSNGAAGADPSSNSAASNLLKDYLTKGRFPENNEVLPKTPVPVISIWFPSKLVEEFTANSREFMEGLANPEIGGFYSIVRDRQESRAANIVNAVRSRFNKMHIVKWRVSCVALSLTQTIRLAFLNTDPPIAGDATFQNVPVGIDPSQWPLDVDREATERAAQKDPVHPGGTVKVFGNFCWGGNMQRAELYMVPKNQPAPASLQGGSIDDAKKAQRTLIEQGMRGKAITAGESMVEFELPNTDKFLSGKGDQMTARLVVYDNQAKRTSAITADKIITVKAKEAPLPYLLIGAITFGGVVLVLLVVSIFRSGGNKRRAGASPTTAPRPVTPAPGPMPGGYAPAVPMGGGMPGMGGPDFGGGYGPPPMGGSPMGGAANRAVLSGALGIFTFNPGTEMRVGRDAATCQIVVNEPRVSGSHAVVKFESGQLFVRDENSNNGTSINGNRIPPLVWTPVPPGSMLRFGPIEFNVRFE</sequence>
<dbReference type="InterPro" id="IPR000253">
    <property type="entry name" value="FHA_dom"/>
</dbReference>
<comment type="caution">
    <text evidence="5">The sequence shown here is derived from an EMBL/GenBank/DDBJ whole genome shotgun (WGS) entry which is preliminary data.</text>
</comment>
<reference evidence="5 6" key="1">
    <citation type="submission" date="2019-10" db="EMBL/GenBank/DDBJ databases">
        <title>A soil myxobacterium in the family Polyangiaceae.</title>
        <authorList>
            <person name="Li Y."/>
            <person name="Wang J."/>
        </authorList>
    </citation>
    <scope>NUCLEOTIDE SEQUENCE [LARGE SCALE GENOMIC DNA]</scope>
    <source>
        <strain evidence="5 6">DSM 14734</strain>
    </source>
</reference>
<dbReference type="SMART" id="SM00240">
    <property type="entry name" value="FHA"/>
    <property type="match status" value="1"/>
</dbReference>
<keyword evidence="2" id="KW-0812">Transmembrane</keyword>
<evidence type="ECO:0000259" key="4">
    <source>
        <dbReference type="PROSITE" id="PS50006"/>
    </source>
</evidence>
<feature type="transmembrane region" description="Helical" evidence="2">
    <location>
        <begin position="544"/>
        <end position="567"/>
    </location>
</feature>
<dbReference type="OrthoDB" id="5478427at2"/>
<dbReference type="InterPro" id="IPR008984">
    <property type="entry name" value="SMAD_FHA_dom_sf"/>
</dbReference>